<dbReference type="EMBL" id="CP144699">
    <property type="protein sequence ID" value="WVZ18414.1"/>
    <property type="molecule type" value="Genomic_DNA"/>
</dbReference>
<evidence type="ECO:0000313" key="3">
    <source>
        <dbReference type="Proteomes" id="UP001374535"/>
    </source>
</evidence>
<dbReference type="Proteomes" id="UP001374535">
    <property type="component" value="Chromosome 2"/>
</dbReference>
<dbReference type="PANTHER" id="PTHR10682:SF33">
    <property type="entry name" value="NUCLEAR POLY(A) POLYMERASE 3"/>
    <property type="match status" value="1"/>
</dbReference>
<dbReference type="AlphaFoldDB" id="A0AAQ3S3Z0"/>
<dbReference type="Pfam" id="PF20750">
    <property type="entry name" value="PAP_NTPase"/>
    <property type="match status" value="1"/>
</dbReference>
<accession>A0AAQ3S3Z0</accession>
<dbReference type="GO" id="GO:1990817">
    <property type="term" value="F:poly(A) RNA polymerase activity"/>
    <property type="evidence" value="ECO:0007669"/>
    <property type="project" value="TreeGrafter"/>
</dbReference>
<dbReference type="SUPFAM" id="SSF81301">
    <property type="entry name" value="Nucleotidyltransferase"/>
    <property type="match status" value="1"/>
</dbReference>
<gene>
    <name evidence="2" type="ORF">V8G54_005736</name>
</gene>
<name>A0AAQ3S3Z0_VIGMU</name>
<dbReference type="InterPro" id="IPR043519">
    <property type="entry name" value="NT_sf"/>
</dbReference>
<dbReference type="GO" id="GO:0005634">
    <property type="term" value="C:nucleus"/>
    <property type="evidence" value="ECO:0007669"/>
    <property type="project" value="TreeGrafter"/>
</dbReference>
<evidence type="ECO:0000259" key="1">
    <source>
        <dbReference type="Pfam" id="PF20750"/>
    </source>
</evidence>
<dbReference type="Gene3D" id="3.30.460.10">
    <property type="entry name" value="Beta Polymerase, domain 2"/>
    <property type="match status" value="1"/>
</dbReference>
<keyword evidence="3" id="KW-1185">Reference proteome</keyword>
<organism evidence="2 3">
    <name type="scientific">Vigna mungo</name>
    <name type="common">Black gram</name>
    <name type="synonym">Phaseolus mungo</name>
    <dbReference type="NCBI Taxonomy" id="3915"/>
    <lineage>
        <taxon>Eukaryota</taxon>
        <taxon>Viridiplantae</taxon>
        <taxon>Streptophyta</taxon>
        <taxon>Embryophyta</taxon>
        <taxon>Tracheophyta</taxon>
        <taxon>Spermatophyta</taxon>
        <taxon>Magnoliopsida</taxon>
        <taxon>eudicotyledons</taxon>
        <taxon>Gunneridae</taxon>
        <taxon>Pentapetalae</taxon>
        <taxon>rosids</taxon>
        <taxon>fabids</taxon>
        <taxon>Fabales</taxon>
        <taxon>Fabaceae</taxon>
        <taxon>Papilionoideae</taxon>
        <taxon>50 kb inversion clade</taxon>
        <taxon>NPAAA clade</taxon>
        <taxon>indigoferoid/millettioid clade</taxon>
        <taxon>Phaseoleae</taxon>
        <taxon>Vigna</taxon>
    </lineage>
</organism>
<evidence type="ECO:0000313" key="2">
    <source>
        <dbReference type="EMBL" id="WVZ18414.1"/>
    </source>
</evidence>
<dbReference type="PANTHER" id="PTHR10682">
    <property type="entry name" value="POLY A POLYMERASE"/>
    <property type="match status" value="1"/>
</dbReference>
<protein>
    <recommendedName>
        <fullName evidence="1">Poly(A) polymerase nucleotidyltransferase domain-containing protein</fullName>
    </recommendedName>
</protein>
<feature type="domain" description="Poly(A) polymerase nucleotidyltransferase" evidence="1">
    <location>
        <begin position="72"/>
        <end position="122"/>
    </location>
</feature>
<dbReference type="InterPro" id="IPR048840">
    <property type="entry name" value="PolA_pol_NTPase"/>
</dbReference>
<proteinExistence type="predicted"/>
<sequence>MVVDGVVPNVFTFNILIKVLMLEDMSNHGLRSDEKTFIRFMQGFIEESNVDGVLRIKELMLKFGYTLTTFFVVSSWIKKVACLHQLPDHQIAVTCATVLTYGSYGLGVHSSGSDIDALCVAPFFASIA</sequence>
<reference evidence="2 3" key="1">
    <citation type="journal article" date="2023" name="Life. Sci Alliance">
        <title>Evolutionary insights into 3D genome organization and epigenetic landscape of Vigna mungo.</title>
        <authorList>
            <person name="Junaid A."/>
            <person name="Singh B."/>
            <person name="Bhatia S."/>
        </authorList>
    </citation>
    <scope>NUCLEOTIDE SEQUENCE [LARGE SCALE GENOMIC DNA]</scope>
    <source>
        <strain evidence="2">Urdbean</strain>
    </source>
</reference>
<feature type="non-terminal residue" evidence="2">
    <location>
        <position position="1"/>
    </location>
</feature>